<keyword evidence="3" id="KW-1185">Reference proteome</keyword>
<dbReference type="STRING" id="1760988.SAMN02949497_1343"/>
<keyword evidence="1" id="KW-1133">Transmembrane helix</keyword>
<evidence type="ECO:0000313" key="2">
    <source>
        <dbReference type="EMBL" id="SMF94041.1"/>
    </source>
</evidence>
<name>A0A1Y6CUE0_9GAMM</name>
<dbReference type="Proteomes" id="UP000192923">
    <property type="component" value="Unassembled WGS sequence"/>
</dbReference>
<organism evidence="2 3">
    <name type="scientific">Methylomagnum ishizawai</name>
    <dbReference type="NCBI Taxonomy" id="1760988"/>
    <lineage>
        <taxon>Bacteria</taxon>
        <taxon>Pseudomonadati</taxon>
        <taxon>Pseudomonadota</taxon>
        <taxon>Gammaproteobacteria</taxon>
        <taxon>Methylococcales</taxon>
        <taxon>Methylococcaceae</taxon>
        <taxon>Methylomagnum</taxon>
    </lineage>
</organism>
<dbReference type="PANTHER" id="PTHR39650">
    <property type="entry name" value="CDP-ARCHAEOL SYNTHASE"/>
    <property type="match status" value="1"/>
</dbReference>
<evidence type="ECO:0000313" key="3">
    <source>
        <dbReference type="Proteomes" id="UP000192923"/>
    </source>
</evidence>
<dbReference type="AlphaFoldDB" id="A0A1Y6CUE0"/>
<reference evidence="2 3" key="1">
    <citation type="submission" date="2016-12" db="EMBL/GenBank/DDBJ databases">
        <authorList>
            <person name="Song W.-J."/>
            <person name="Kurnit D.M."/>
        </authorList>
    </citation>
    <scope>NUCLEOTIDE SEQUENCE [LARGE SCALE GENOMIC DNA]</scope>
    <source>
        <strain evidence="2 3">175</strain>
    </source>
</reference>
<keyword evidence="1" id="KW-0472">Membrane</keyword>
<dbReference type="EMBL" id="FXAM01000001">
    <property type="protein sequence ID" value="SMF94041.1"/>
    <property type="molecule type" value="Genomic_DNA"/>
</dbReference>
<sequence>MVLTFKLLFLLVVANGAPILLRKALKARYDWPVDGGSRYFDGRPLLGPSKTWRGVAAALSATGCAAWAMGLPPGLGVSMGGAAMLGDLFSSFLKRRLGVSSSGMVLGLDQVPESLFPLLAVRAELGLEPGYIAGMVLAFLVLELALSRLLFWLRIREQPH</sequence>
<dbReference type="InterPro" id="IPR032690">
    <property type="entry name" value="CarS"/>
</dbReference>
<dbReference type="OrthoDB" id="8850121at2"/>
<protein>
    <submittedName>
        <fullName evidence="2">Integral membrane protein DUF46</fullName>
    </submittedName>
</protein>
<gene>
    <name evidence="2" type="ORF">SAMN02949497_1343</name>
</gene>
<accession>A0A1Y6CUE0</accession>
<evidence type="ECO:0000256" key="1">
    <source>
        <dbReference type="SAM" id="Phobius"/>
    </source>
</evidence>
<feature type="transmembrane region" description="Helical" evidence="1">
    <location>
        <begin position="131"/>
        <end position="153"/>
    </location>
</feature>
<dbReference type="PANTHER" id="PTHR39650:SF1">
    <property type="entry name" value="CDP-ARCHAEOL SYNTHASE"/>
    <property type="match status" value="1"/>
</dbReference>
<dbReference type="RefSeq" id="WP_085211077.1">
    <property type="nucleotide sequence ID" value="NZ_FXAM01000001.1"/>
</dbReference>
<proteinExistence type="predicted"/>
<keyword evidence="1" id="KW-0812">Transmembrane</keyword>